<protein>
    <submittedName>
        <fullName evidence="1">Uncharacterized protein</fullName>
    </submittedName>
</protein>
<dbReference type="Proteomes" id="UP000324800">
    <property type="component" value="Unassembled WGS sequence"/>
</dbReference>
<proteinExistence type="predicted"/>
<sequence length="84" mass="10048">MQMQILMSVEIQKTMILVQQKMLIFKALVAMRVIYQFVCLGDEGGEEERDFRRVDYFYYCYCYYYNYYSAFNYKSMGDGIGESG</sequence>
<organism evidence="1 2">
    <name type="scientific">Streblomastix strix</name>
    <dbReference type="NCBI Taxonomy" id="222440"/>
    <lineage>
        <taxon>Eukaryota</taxon>
        <taxon>Metamonada</taxon>
        <taxon>Preaxostyla</taxon>
        <taxon>Oxymonadida</taxon>
        <taxon>Streblomastigidae</taxon>
        <taxon>Streblomastix</taxon>
    </lineage>
</organism>
<gene>
    <name evidence="1" type="ORF">EZS28_006928</name>
</gene>
<comment type="caution">
    <text evidence="1">The sequence shown here is derived from an EMBL/GenBank/DDBJ whole genome shotgun (WGS) entry which is preliminary data.</text>
</comment>
<reference evidence="1 2" key="1">
    <citation type="submission" date="2019-03" db="EMBL/GenBank/DDBJ databases">
        <title>Single cell metagenomics reveals metabolic interactions within the superorganism composed of flagellate Streblomastix strix and complex community of Bacteroidetes bacteria on its surface.</title>
        <authorList>
            <person name="Treitli S.C."/>
            <person name="Kolisko M."/>
            <person name="Husnik F."/>
            <person name="Keeling P."/>
            <person name="Hampl V."/>
        </authorList>
    </citation>
    <scope>NUCLEOTIDE SEQUENCE [LARGE SCALE GENOMIC DNA]</scope>
    <source>
        <strain evidence="1">ST1C</strain>
    </source>
</reference>
<name>A0A5J4WRK4_9EUKA</name>
<dbReference type="AlphaFoldDB" id="A0A5J4WRK4"/>
<dbReference type="EMBL" id="SNRW01001155">
    <property type="protein sequence ID" value="KAA6397548.1"/>
    <property type="molecule type" value="Genomic_DNA"/>
</dbReference>
<evidence type="ECO:0000313" key="2">
    <source>
        <dbReference type="Proteomes" id="UP000324800"/>
    </source>
</evidence>
<accession>A0A5J4WRK4</accession>
<evidence type="ECO:0000313" key="1">
    <source>
        <dbReference type="EMBL" id="KAA6397548.1"/>
    </source>
</evidence>